<gene>
    <name evidence="1" type="ORF">D7V21_10750</name>
</gene>
<proteinExistence type="predicted"/>
<evidence type="ECO:0000313" key="1">
    <source>
        <dbReference type="EMBL" id="RKG32945.1"/>
    </source>
</evidence>
<keyword evidence="2" id="KW-1185">Reference proteome</keyword>
<organism evidence="1 2">
    <name type="scientific">Acinetobacter guerrae</name>
    <dbReference type="NCBI Taxonomy" id="1843371"/>
    <lineage>
        <taxon>Bacteria</taxon>
        <taxon>Pseudomonadati</taxon>
        <taxon>Pseudomonadota</taxon>
        <taxon>Gammaproteobacteria</taxon>
        <taxon>Moraxellales</taxon>
        <taxon>Moraxellaceae</taxon>
        <taxon>Acinetobacter</taxon>
    </lineage>
</organism>
<sequence length="64" mass="7531">MKERKNFNVRLLLNLRHFNLRQLGAALVIGNALYFSYSTYFHHDISPETFAIPHDQSDNIQLIK</sequence>
<protein>
    <submittedName>
        <fullName evidence="1">Uncharacterized protein</fullName>
    </submittedName>
</protein>
<accession>A0A3A8EEC4</accession>
<dbReference type="EMBL" id="RAXU01000012">
    <property type="protein sequence ID" value="RKG32945.1"/>
    <property type="molecule type" value="Genomic_DNA"/>
</dbReference>
<dbReference type="Proteomes" id="UP000269001">
    <property type="component" value="Unassembled WGS sequence"/>
</dbReference>
<name>A0A3A8EEC4_9GAMM</name>
<comment type="caution">
    <text evidence="1">The sequence shown here is derived from an EMBL/GenBank/DDBJ whole genome shotgun (WGS) entry which is preliminary data.</text>
</comment>
<reference evidence="1 2" key="1">
    <citation type="submission" date="2018-09" db="EMBL/GenBank/DDBJ databases">
        <title>The draft genome of Acinetobacter spp. strains.</title>
        <authorList>
            <person name="Qin J."/>
            <person name="Feng Y."/>
            <person name="Zong Z."/>
        </authorList>
    </citation>
    <scope>NUCLEOTIDE SEQUENCE [LARGE SCALE GENOMIC DNA]</scope>
    <source>
        <strain evidence="1 2">WCHAc060096</strain>
    </source>
</reference>
<evidence type="ECO:0000313" key="2">
    <source>
        <dbReference type="Proteomes" id="UP000269001"/>
    </source>
</evidence>
<dbReference type="AlphaFoldDB" id="A0A3A8EEC4"/>